<dbReference type="RefSeq" id="WP_135326285.1">
    <property type="nucleotide sequence ID" value="NZ_SRJC01000001.1"/>
</dbReference>
<accession>A0A4Z0H103</accession>
<keyword evidence="3" id="KW-1185">Reference proteome</keyword>
<name>A0A4Z0H103_9BACI</name>
<evidence type="ECO:0000313" key="2">
    <source>
        <dbReference type="EMBL" id="TGB03554.1"/>
    </source>
</evidence>
<dbReference type="EMBL" id="SRJC01000001">
    <property type="protein sequence ID" value="TGB03554.1"/>
    <property type="molecule type" value="Genomic_DNA"/>
</dbReference>
<dbReference type="Proteomes" id="UP000297982">
    <property type="component" value="Unassembled WGS sequence"/>
</dbReference>
<gene>
    <name evidence="2" type="ORF">E4663_00690</name>
</gene>
<comment type="caution">
    <text evidence="2">The sequence shown here is derived from an EMBL/GenBank/DDBJ whole genome shotgun (WGS) entry which is preliminary data.</text>
</comment>
<feature type="transmembrane region" description="Helical" evidence="1">
    <location>
        <begin position="59"/>
        <end position="76"/>
    </location>
</feature>
<reference evidence="2 3" key="1">
    <citation type="journal article" date="2003" name="Int. J. Syst. Evol. Microbiol.">
        <title>Halobacillus salinus sp. nov., isolated from a salt lake on the coast of the East Sea in Korea.</title>
        <authorList>
            <person name="Yoon J.H."/>
            <person name="Kang K.H."/>
            <person name="Park Y.H."/>
        </authorList>
    </citation>
    <scope>NUCLEOTIDE SEQUENCE [LARGE SCALE GENOMIC DNA]</scope>
    <source>
        <strain evidence="2 3">HSL-3</strain>
    </source>
</reference>
<evidence type="ECO:0000256" key="1">
    <source>
        <dbReference type="SAM" id="Phobius"/>
    </source>
</evidence>
<evidence type="ECO:0000313" key="3">
    <source>
        <dbReference type="Proteomes" id="UP000297982"/>
    </source>
</evidence>
<keyword evidence="1" id="KW-1133">Transmembrane helix</keyword>
<sequence>MKFLKTILLYLSVLIEMILFFLLNVVVGLFDVLLSYSIVYVPILFFIFKGLLDLQYWQLALFVIVWIVLRLFRHSLQKVFGDKLDSYRENLKRHRRALDHYDGD</sequence>
<keyword evidence="1" id="KW-0472">Membrane</keyword>
<proteinExistence type="predicted"/>
<keyword evidence="1" id="KW-0812">Transmembrane</keyword>
<protein>
    <submittedName>
        <fullName evidence="2">Uncharacterized protein</fullName>
    </submittedName>
</protein>
<dbReference type="STRING" id="192814.GCA_900166575_00423"/>
<dbReference type="AlphaFoldDB" id="A0A4Z0H103"/>
<feature type="transmembrane region" description="Helical" evidence="1">
    <location>
        <begin position="7"/>
        <end position="27"/>
    </location>
</feature>
<organism evidence="2 3">
    <name type="scientific">Halobacillus salinus</name>
    <dbReference type="NCBI Taxonomy" id="192814"/>
    <lineage>
        <taxon>Bacteria</taxon>
        <taxon>Bacillati</taxon>
        <taxon>Bacillota</taxon>
        <taxon>Bacilli</taxon>
        <taxon>Bacillales</taxon>
        <taxon>Bacillaceae</taxon>
        <taxon>Halobacillus</taxon>
    </lineage>
</organism>